<feature type="domain" description="GH18" evidence="1">
    <location>
        <begin position="250"/>
        <end position="566"/>
    </location>
</feature>
<dbReference type="GO" id="GO:0008061">
    <property type="term" value="F:chitin binding"/>
    <property type="evidence" value="ECO:0007669"/>
    <property type="project" value="InterPro"/>
</dbReference>
<comment type="caution">
    <text evidence="2">The sequence shown here is derived from an EMBL/GenBank/DDBJ whole genome shotgun (WGS) entry which is preliminary data.</text>
</comment>
<keyword evidence="3" id="KW-1185">Reference proteome</keyword>
<dbReference type="PROSITE" id="PS51910">
    <property type="entry name" value="GH18_2"/>
    <property type="match status" value="1"/>
</dbReference>
<dbReference type="SUPFAM" id="SSF51445">
    <property type="entry name" value="(Trans)glycosidases"/>
    <property type="match status" value="1"/>
</dbReference>
<dbReference type="InterPro" id="IPR001223">
    <property type="entry name" value="Glyco_hydro18_cat"/>
</dbReference>
<name>A0A6L5YGI0_9FIRM</name>
<gene>
    <name evidence="2" type="ORF">FYJ59_04080</name>
</gene>
<dbReference type="GO" id="GO:0005975">
    <property type="term" value="P:carbohydrate metabolic process"/>
    <property type="evidence" value="ECO:0007669"/>
    <property type="project" value="InterPro"/>
</dbReference>
<protein>
    <submittedName>
        <fullName evidence="2">SH3 domain-containing protein</fullName>
    </submittedName>
</protein>
<dbReference type="Gene3D" id="3.10.50.10">
    <property type="match status" value="1"/>
</dbReference>
<sequence>MKKKVLPVIVAILLILVIGGCALGKVLLDKYSYSKEEADWNEFYQVSENDRSAIILQNEMVEEQALIKDGVCYFDLATVHKYMNEVFYADMTENLLLYATPTEVIRTTFGETAYTTTEGTQEAGYVISFADGDNVYVAADYVKLFTNYSYECYDRHVQVNTEWGTRQVAQLKKDTAVRLRGGVKSPILTQAVKGDTLEILEQMETWSKVKTADAVIGYVENKRLGEITEETETPVTDYQAPEYTSLTADSKICLGWHSIGGVAGNDTLYSMVSGTKGMNVIAPTWFSMTDENGAFRSFATAGYVTTAHQMGLQVWGVLDNFNYANENGISISTLNMLSSTTARQNLVKNVTDTAVGLGLDGINVDFEQLSSDCGPHYVEFLRELSIECRNKGLVLSIDNYVPFNFNDYYRLDIQGEVADYVIIMGYDEHWHGSKDPGSVASISYVSDGLDRTLQEVPANKVVNALPFYTILWKTEGTDVTDEYITMRNEADFMSKAGVSAEWDEVTCQNYAEWTSGSVNYQIWLEDAESIAVKLNMMTTKNIGGVAVWRLGYGTQAAWELINAYLQ</sequence>
<reference evidence="2 3" key="1">
    <citation type="submission" date="2019-08" db="EMBL/GenBank/DDBJ databases">
        <title>In-depth cultivation of the pig gut microbiome towards novel bacterial diversity and tailored functional studies.</title>
        <authorList>
            <person name="Wylensek D."/>
            <person name="Hitch T.C.A."/>
            <person name="Clavel T."/>
        </authorList>
    </citation>
    <scope>NUCLEOTIDE SEQUENCE [LARGE SCALE GENOMIC DNA]</scope>
    <source>
        <strain evidence="2 3">WCA3-601-WT-6H</strain>
    </source>
</reference>
<dbReference type="PANTHER" id="PTHR46066:SF2">
    <property type="entry name" value="CHITINASE DOMAIN-CONTAINING PROTEIN 1"/>
    <property type="match status" value="1"/>
</dbReference>
<evidence type="ECO:0000313" key="3">
    <source>
        <dbReference type="Proteomes" id="UP000476055"/>
    </source>
</evidence>
<dbReference type="PANTHER" id="PTHR46066">
    <property type="entry name" value="CHITINASE DOMAIN-CONTAINING PROTEIN 1 FAMILY MEMBER"/>
    <property type="match status" value="1"/>
</dbReference>
<dbReference type="RefSeq" id="WP_148446591.1">
    <property type="nucleotide sequence ID" value="NZ_VUMU01000003.1"/>
</dbReference>
<dbReference type="Proteomes" id="UP000476055">
    <property type="component" value="Unassembled WGS sequence"/>
</dbReference>
<dbReference type="EMBL" id="VUMU01000003">
    <property type="protein sequence ID" value="MST57426.1"/>
    <property type="molecule type" value="Genomic_DNA"/>
</dbReference>
<dbReference type="SMART" id="SM00636">
    <property type="entry name" value="Glyco_18"/>
    <property type="match status" value="1"/>
</dbReference>
<accession>A0A6L5YGI0</accession>
<dbReference type="InterPro" id="IPR017853">
    <property type="entry name" value="GH"/>
</dbReference>
<organism evidence="2 3">
    <name type="scientific">Waltera intestinalis</name>
    <dbReference type="NCBI Taxonomy" id="2606635"/>
    <lineage>
        <taxon>Bacteria</taxon>
        <taxon>Bacillati</taxon>
        <taxon>Bacillota</taxon>
        <taxon>Clostridia</taxon>
        <taxon>Lachnospirales</taxon>
        <taxon>Lachnospiraceae</taxon>
        <taxon>Waltera</taxon>
    </lineage>
</organism>
<evidence type="ECO:0000259" key="1">
    <source>
        <dbReference type="PROSITE" id="PS51910"/>
    </source>
</evidence>
<evidence type="ECO:0000313" key="2">
    <source>
        <dbReference type="EMBL" id="MST57426.1"/>
    </source>
</evidence>
<dbReference type="Gene3D" id="2.30.30.40">
    <property type="entry name" value="SH3 Domains"/>
    <property type="match status" value="1"/>
</dbReference>
<dbReference type="Pfam" id="PF08239">
    <property type="entry name" value="SH3_3"/>
    <property type="match status" value="1"/>
</dbReference>
<proteinExistence type="predicted"/>
<dbReference type="PROSITE" id="PS51257">
    <property type="entry name" value="PROKAR_LIPOPROTEIN"/>
    <property type="match status" value="1"/>
</dbReference>
<dbReference type="InterPro" id="IPR011583">
    <property type="entry name" value="Chitinase_II/V-like_cat"/>
</dbReference>
<dbReference type="AlphaFoldDB" id="A0A6L5YGI0"/>
<dbReference type="Pfam" id="PF00704">
    <property type="entry name" value="Glyco_hydro_18"/>
    <property type="match status" value="1"/>
</dbReference>
<dbReference type="InterPro" id="IPR029070">
    <property type="entry name" value="Chitinase_insertion_sf"/>
</dbReference>
<dbReference type="Gene3D" id="3.20.20.80">
    <property type="entry name" value="Glycosidases"/>
    <property type="match status" value="1"/>
</dbReference>
<dbReference type="InterPro" id="IPR003646">
    <property type="entry name" value="SH3-like_bac-type"/>
</dbReference>